<evidence type="ECO:0000313" key="5">
    <source>
        <dbReference type="RefSeq" id="XP_044769828.1"/>
    </source>
</evidence>
<sequence length="337" mass="36921">MLSALSRAVARGAVRCVRGSPAPELRAAAAAAAMSRPLSPPRAASGAPARPATVLGTMEMGRRMDAPASAAAVRAFLERGHTELDTAFMYSAGQSESILGGLGLGLGGGDCRVKIATKANPWEGKSLKPDSVRAQLETSLKRLQCPRVDLFYLHVPDHDTPVEETLRACHQLHQEGMYNATTRQVETELFPCLRHFGLRFYAYNPLAGGLLTGKYKYEDKDGKQPVGRFFGNDWAETYRNRFWKEHHFEAIALVEKALQAAYCDSAPSMTSAALRWMYHHSQLQGAHGDAVILGMSSVEQLTQNLAATEEGPLEPAVVQAFDRAWHLVAHECPNYFR</sequence>
<evidence type="ECO:0000313" key="4">
    <source>
        <dbReference type="Proteomes" id="UP000248481"/>
    </source>
</evidence>
<organism evidence="4 5">
    <name type="scientific">Neomonachus schauinslandi</name>
    <name type="common">Hawaiian monk seal</name>
    <name type="synonym">Monachus schauinslandi</name>
    <dbReference type="NCBI Taxonomy" id="29088"/>
    <lineage>
        <taxon>Eukaryota</taxon>
        <taxon>Metazoa</taxon>
        <taxon>Chordata</taxon>
        <taxon>Craniata</taxon>
        <taxon>Vertebrata</taxon>
        <taxon>Euteleostomi</taxon>
        <taxon>Mammalia</taxon>
        <taxon>Eutheria</taxon>
        <taxon>Laurasiatheria</taxon>
        <taxon>Carnivora</taxon>
        <taxon>Caniformia</taxon>
        <taxon>Pinnipedia</taxon>
        <taxon>Phocidae</taxon>
        <taxon>Monachinae</taxon>
        <taxon>Monachini</taxon>
        <taxon>Neomonachus</taxon>
    </lineage>
</organism>
<keyword evidence="1" id="KW-0560">Oxidoreductase</keyword>
<feature type="domain" description="NADP-dependent oxidoreductase" evidence="3">
    <location>
        <begin position="178"/>
        <end position="325"/>
    </location>
</feature>
<proteinExistence type="inferred from homology"/>
<keyword evidence="4" id="KW-1185">Reference proteome</keyword>
<dbReference type="AlphaFoldDB" id="A0A8M1MBB7"/>
<dbReference type="Proteomes" id="UP000248481">
    <property type="component" value="Chromosome 4"/>
</dbReference>
<evidence type="ECO:0000259" key="3">
    <source>
        <dbReference type="Pfam" id="PF00248"/>
    </source>
</evidence>
<gene>
    <name evidence="5" type="primary">LOC110575156</name>
</gene>
<dbReference type="RefSeq" id="XP_044769828.1">
    <property type="nucleotide sequence ID" value="XM_044913893.1"/>
</dbReference>
<dbReference type="Pfam" id="PF00248">
    <property type="entry name" value="Aldo_ket_red"/>
    <property type="match status" value="2"/>
</dbReference>
<comment type="similarity">
    <text evidence="2">Belongs to the aldo/keto reductase family. Aldo/keto reductase 2 subfamily.</text>
</comment>
<dbReference type="InterPro" id="IPR050523">
    <property type="entry name" value="AKR_Detox_Biosynth"/>
</dbReference>
<name>A0A8M1MBB7_NEOSC</name>
<dbReference type="Gene3D" id="3.20.20.100">
    <property type="entry name" value="NADP-dependent oxidoreductase domain"/>
    <property type="match status" value="2"/>
</dbReference>
<accession>A0A8M1MBB7</accession>
<dbReference type="InterPro" id="IPR036812">
    <property type="entry name" value="NAD(P)_OxRdtase_dom_sf"/>
</dbReference>
<protein>
    <submittedName>
        <fullName evidence="5">Aflatoxin B1 aldehyde reductase member 2 isoform X2</fullName>
    </submittedName>
</protein>
<evidence type="ECO:0000256" key="2">
    <source>
        <dbReference type="ARBA" id="ARBA00038157"/>
    </source>
</evidence>
<dbReference type="InterPro" id="IPR023210">
    <property type="entry name" value="NADP_OxRdtase_dom"/>
</dbReference>
<dbReference type="PANTHER" id="PTHR43364">
    <property type="entry name" value="NADH-SPECIFIC METHYLGLYOXAL REDUCTASE-RELATED"/>
    <property type="match status" value="1"/>
</dbReference>
<dbReference type="GeneID" id="110575156"/>
<feature type="domain" description="NADP-dependent oxidoreductase" evidence="3">
    <location>
        <begin position="54"/>
        <end position="176"/>
    </location>
</feature>
<dbReference type="PANTHER" id="PTHR43364:SF4">
    <property type="entry name" value="NAD(P)-LINKED OXIDOREDUCTASE SUPERFAMILY PROTEIN"/>
    <property type="match status" value="1"/>
</dbReference>
<dbReference type="CDD" id="cd19075">
    <property type="entry name" value="AKR_AKR7A1-5"/>
    <property type="match status" value="1"/>
</dbReference>
<reference evidence="5" key="1">
    <citation type="submission" date="2025-08" db="UniProtKB">
        <authorList>
            <consortium name="RefSeq"/>
        </authorList>
    </citation>
    <scope>IDENTIFICATION</scope>
    <source>
        <tissue evidence="5">Blood</tissue>
    </source>
</reference>
<dbReference type="SUPFAM" id="SSF51430">
    <property type="entry name" value="NAD(P)-linked oxidoreductase"/>
    <property type="match status" value="1"/>
</dbReference>
<evidence type="ECO:0000256" key="1">
    <source>
        <dbReference type="ARBA" id="ARBA00023002"/>
    </source>
</evidence>
<dbReference type="GO" id="GO:0016491">
    <property type="term" value="F:oxidoreductase activity"/>
    <property type="evidence" value="ECO:0007669"/>
    <property type="project" value="UniProtKB-KW"/>
</dbReference>